<dbReference type="STRING" id="1267423.SAMN05216290_0890"/>
<dbReference type="InterPro" id="IPR003728">
    <property type="entry name" value="Ribosome_maturation_RimP"/>
</dbReference>
<comment type="function">
    <text evidence="3">Required for maturation of 30S ribosomal subunits.</text>
</comment>
<reference evidence="7" key="1">
    <citation type="submission" date="2016-10" db="EMBL/GenBank/DDBJ databases">
        <authorList>
            <person name="Varghese N."/>
            <person name="Submissions S."/>
        </authorList>
    </citation>
    <scope>NUCLEOTIDE SEQUENCE [LARGE SCALE GENOMIC DNA]</scope>
    <source>
        <strain evidence="7">CGMCC 1.12402</strain>
    </source>
</reference>
<evidence type="ECO:0000256" key="2">
    <source>
        <dbReference type="ARBA" id="ARBA00022517"/>
    </source>
</evidence>
<dbReference type="InterPro" id="IPR028998">
    <property type="entry name" value="RimP_C"/>
</dbReference>
<dbReference type="GO" id="GO:0006412">
    <property type="term" value="P:translation"/>
    <property type="evidence" value="ECO:0007669"/>
    <property type="project" value="TreeGrafter"/>
</dbReference>
<dbReference type="GO" id="GO:0000028">
    <property type="term" value="P:ribosomal small subunit assembly"/>
    <property type="evidence" value="ECO:0007669"/>
    <property type="project" value="TreeGrafter"/>
</dbReference>
<gene>
    <name evidence="3" type="primary">rimP</name>
    <name evidence="6" type="ORF">SAMN05216290_0890</name>
</gene>
<evidence type="ECO:0000256" key="1">
    <source>
        <dbReference type="ARBA" id="ARBA00022490"/>
    </source>
</evidence>
<name>A0A1I0N3G7_9BACT</name>
<proteinExistence type="inferred from homology"/>
<comment type="similarity">
    <text evidence="3">Belongs to the RimP family.</text>
</comment>
<evidence type="ECO:0000259" key="4">
    <source>
        <dbReference type="Pfam" id="PF02576"/>
    </source>
</evidence>
<dbReference type="EMBL" id="FOIR01000001">
    <property type="protein sequence ID" value="SEV95361.1"/>
    <property type="molecule type" value="Genomic_DNA"/>
</dbReference>
<organism evidence="6 7">
    <name type="scientific">Roseivirga pacifica</name>
    <dbReference type="NCBI Taxonomy" id="1267423"/>
    <lineage>
        <taxon>Bacteria</taxon>
        <taxon>Pseudomonadati</taxon>
        <taxon>Bacteroidota</taxon>
        <taxon>Cytophagia</taxon>
        <taxon>Cytophagales</taxon>
        <taxon>Roseivirgaceae</taxon>
        <taxon>Roseivirga</taxon>
    </lineage>
</organism>
<dbReference type="Pfam" id="PF02576">
    <property type="entry name" value="RimP_N"/>
    <property type="match status" value="1"/>
</dbReference>
<dbReference type="AlphaFoldDB" id="A0A1I0N3G7"/>
<sequence>MGLTEKIKETAEKYLKDDSYFIVDVISKGTAGRTKVLVLLDADEGVNIDDCAELSRALGNDIEENEIIEDAYILEVSSPGLDHPLSMKRQFAKNVGRSLRILLKDGGEIRGKFTAMENDELTIIKEEASKKNKKKSTEGETVKIPFGSIEKANVLVSFK</sequence>
<evidence type="ECO:0000313" key="6">
    <source>
        <dbReference type="EMBL" id="SEV95361.1"/>
    </source>
</evidence>
<protein>
    <recommendedName>
        <fullName evidence="3">Ribosome maturation factor RimP</fullName>
    </recommendedName>
</protein>
<feature type="domain" description="Ribosome maturation factor RimP C-terminal" evidence="5">
    <location>
        <begin position="86"/>
        <end position="158"/>
    </location>
</feature>
<dbReference type="InterPro" id="IPR035956">
    <property type="entry name" value="RimP_N_sf"/>
</dbReference>
<dbReference type="InterPro" id="IPR028989">
    <property type="entry name" value="RimP_N"/>
</dbReference>
<keyword evidence="2 3" id="KW-0690">Ribosome biogenesis</keyword>
<dbReference type="PANTHER" id="PTHR33867">
    <property type="entry name" value="RIBOSOME MATURATION FACTOR RIMP"/>
    <property type="match status" value="1"/>
</dbReference>
<dbReference type="PANTHER" id="PTHR33867:SF1">
    <property type="entry name" value="RIBOSOME MATURATION FACTOR RIMP"/>
    <property type="match status" value="1"/>
</dbReference>
<feature type="domain" description="Ribosome maturation factor RimP N-terminal" evidence="4">
    <location>
        <begin position="12"/>
        <end position="82"/>
    </location>
</feature>
<evidence type="ECO:0000313" key="7">
    <source>
        <dbReference type="Proteomes" id="UP000199437"/>
    </source>
</evidence>
<dbReference type="OrthoDB" id="9789702at2"/>
<keyword evidence="7" id="KW-1185">Reference proteome</keyword>
<dbReference type="RefSeq" id="WP_090257243.1">
    <property type="nucleotide sequence ID" value="NZ_FOIR01000001.1"/>
</dbReference>
<evidence type="ECO:0000259" key="5">
    <source>
        <dbReference type="Pfam" id="PF17384"/>
    </source>
</evidence>
<comment type="subcellular location">
    <subcellularLocation>
        <location evidence="3">Cytoplasm</location>
    </subcellularLocation>
</comment>
<dbReference type="Pfam" id="PF17384">
    <property type="entry name" value="DUF150_C"/>
    <property type="match status" value="1"/>
</dbReference>
<dbReference type="Gene3D" id="3.30.300.70">
    <property type="entry name" value="RimP-like superfamily, N-terminal"/>
    <property type="match status" value="1"/>
</dbReference>
<keyword evidence="1 3" id="KW-0963">Cytoplasm</keyword>
<dbReference type="GO" id="GO:0005829">
    <property type="term" value="C:cytosol"/>
    <property type="evidence" value="ECO:0007669"/>
    <property type="project" value="TreeGrafter"/>
</dbReference>
<dbReference type="HAMAP" id="MF_01077">
    <property type="entry name" value="RimP"/>
    <property type="match status" value="1"/>
</dbReference>
<dbReference type="GeneID" id="99985629"/>
<accession>A0A1I0N3G7</accession>
<dbReference type="SUPFAM" id="SSF75420">
    <property type="entry name" value="YhbC-like, N-terminal domain"/>
    <property type="match status" value="1"/>
</dbReference>
<dbReference type="Proteomes" id="UP000199437">
    <property type="component" value="Unassembled WGS sequence"/>
</dbReference>
<evidence type="ECO:0000256" key="3">
    <source>
        <dbReference type="HAMAP-Rule" id="MF_01077"/>
    </source>
</evidence>